<dbReference type="InterPro" id="IPR034904">
    <property type="entry name" value="FSCA_dom_sf"/>
</dbReference>
<dbReference type="Proteomes" id="UP000254879">
    <property type="component" value="Unassembled WGS sequence"/>
</dbReference>
<dbReference type="InterPro" id="IPR001075">
    <property type="entry name" value="NIF_FeS_clus_asmbl_NifU_C"/>
</dbReference>
<dbReference type="GO" id="GO:0051536">
    <property type="term" value="F:iron-sulfur cluster binding"/>
    <property type="evidence" value="ECO:0007669"/>
    <property type="project" value="InterPro"/>
</dbReference>
<sequence length="79" mass="8791">MMEEISYEAVERALQKFRPYLARDGGDYELIDVTKDGTVKIKLLGACESCASSEITLKVGLETTLADKLIGFKEVVQVY</sequence>
<dbReference type="GO" id="GO:0016226">
    <property type="term" value="P:iron-sulfur cluster assembly"/>
    <property type="evidence" value="ECO:0007669"/>
    <property type="project" value="InterPro"/>
</dbReference>
<dbReference type="EMBL" id="UGPG01000001">
    <property type="protein sequence ID" value="STY44252.1"/>
    <property type="molecule type" value="Genomic_DNA"/>
</dbReference>
<dbReference type="PANTHER" id="PTHR11178:SF25">
    <property type="entry name" value="NIFU-LIKE PROTEIN 3, CHLOROPLASTIC"/>
    <property type="match status" value="1"/>
</dbReference>
<evidence type="ECO:0000313" key="4">
    <source>
        <dbReference type="EMBL" id="STY44252.1"/>
    </source>
</evidence>
<evidence type="ECO:0000259" key="3">
    <source>
        <dbReference type="Pfam" id="PF01106"/>
    </source>
</evidence>
<dbReference type="PANTHER" id="PTHR11178">
    <property type="entry name" value="IRON-SULFUR CLUSTER SCAFFOLD PROTEIN NFU-RELATED"/>
    <property type="match status" value="1"/>
</dbReference>
<gene>
    <name evidence="4" type="primary">nfuA</name>
    <name evidence="4" type="ORF">NCTC10815_01591</name>
</gene>
<comment type="similarity">
    <text evidence="1">Belongs to the NifU family.</text>
</comment>
<dbReference type="Pfam" id="PF01106">
    <property type="entry name" value="NifU"/>
    <property type="match status" value="1"/>
</dbReference>
<name>A0A378MFW1_LISGR</name>
<comment type="function">
    <text evidence="2">May be involved in the formation or repair of [Fe-S] clusters present in iron-sulfur proteins.</text>
</comment>
<evidence type="ECO:0000313" key="5">
    <source>
        <dbReference type="Proteomes" id="UP000254879"/>
    </source>
</evidence>
<organism evidence="4 5">
    <name type="scientific">Listeria grayi</name>
    <name type="common">Listeria murrayi</name>
    <dbReference type="NCBI Taxonomy" id="1641"/>
    <lineage>
        <taxon>Bacteria</taxon>
        <taxon>Bacillati</taxon>
        <taxon>Bacillota</taxon>
        <taxon>Bacilli</taxon>
        <taxon>Bacillales</taxon>
        <taxon>Listeriaceae</taxon>
        <taxon>Listeria</taxon>
    </lineage>
</organism>
<evidence type="ECO:0000256" key="1">
    <source>
        <dbReference type="ARBA" id="ARBA00006420"/>
    </source>
</evidence>
<feature type="domain" description="NIF system FeS cluster assembly NifU C-terminal" evidence="3">
    <location>
        <begin position="10"/>
        <end position="76"/>
    </location>
</feature>
<dbReference type="GO" id="GO:0005506">
    <property type="term" value="F:iron ion binding"/>
    <property type="evidence" value="ECO:0007669"/>
    <property type="project" value="InterPro"/>
</dbReference>
<accession>A0A378MFW1</accession>
<dbReference type="Gene3D" id="3.30.300.130">
    <property type="entry name" value="Fe-S cluster assembly (FSCA)"/>
    <property type="match status" value="1"/>
</dbReference>
<evidence type="ECO:0000256" key="2">
    <source>
        <dbReference type="ARBA" id="ARBA00049958"/>
    </source>
</evidence>
<protein>
    <submittedName>
        <fullName evidence="4">Fe/S biogenesis protein nfuA</fullName>
    </submittedName>
</protein>
<dbReference type="SUPFAM" id="SSF117916">
    <property type="entry name" value="Fe-S cluster assembly (FSCA) domain-like"/>
    <property type="match status" value="1"/>
</dbReference>
<dbReference type="AlphaFoldDB" id="A0A378MFW1"/>
<proteinExistence type="inferred from homology"/>
<reference evidence="4 5" key="1">
    <citation type="submission" date="2018-06" db="EMBL/GenBank/DDBJ databases">
        <authorList>
            <consortium name="Pathogen Informatics"/>
            <person name="Doyle S."/>
        </authorList>
    </citation>
    <scope>NUCLEOTIDE SEQUENCE [LARGE SCALE GENOMIC DNA]</scope>
    <source>
        <strain evidence="5">NCTC 10815</strain>
    </source>
</reference>